<name>A0A2P2E4M4_9LEPT</name>
<accession>A0A2P2E4M4</accession>
<dbReference type="Gene3D" id="1.10.357.10">
    <property type="entry name" value="Tetracycline Repressor, domain 2"/>
    <property type="match status" value="1"/>
</dbReference>
<dbReference type="PRINTS" id="PR00455">
    <property type="entry name" value="HTHTETR"/>
</dbReference>
<evidence type="ECO:0000313" key="4">
    <source>
        <dbReference type="EMBL" id="GBF51812.1"/>
    </source>
</evidence>
<dbReference type="InterPro" id="IPR023772">
    <property type="entry name" value="DNA-bd_HTH_TetR-type_CS"/>
</dbReference>
<dbReference type="PROSITE" id="PS01081">
    <property type="entry name" value="HTH_TETR_1"/>
    <property type="match status" value="1"/>
</dbReference>
<dbReference type="GO" id="GO:0003677">
    <property type="term" value="F:DNA binding"/>
    <property type="evidence" value="ECO:0007669"/>
    <property type="project" value="UniProtKB-UniRule"/>
</dbReference>
<dbReference type="SUPFAM" id="SSF46689">
    <property type="entry name" value="Homeodomain-like"/>
    <property type="match status" value="1"/>
</dbReference>
<comment type="caution">
    <text evidence="4">The sequence shown here is derived from an EMBL/GenBank/DDBJ whole genome shotgun (WGS) entry which is preliminary data.</text>
</comment>
<dbReference type="RefSeq" id="WP_108978208.1">
    <property type="nucleotide sequence ID" value="NZ_BFBB01000009.1"/>
</dbReference>
<feature type="domain" description="HTH tetR-type" evidence="3">
    <location>
        <begin position="13"/>
        <end position="73"/>
    </location>
</feature>
<evidence type="ECO:0000256" key="2">
    <source>
        <dbReference type="PROSITE-ProRule" id="PRU00335"/>
    </source>
</evidence>
<organism evidence="4 5">
    <name type="scientific">Leptospira ryugenii</name>
    <dbReference type="NCBI Taxonomy" id="1917863"/>
    <lineage>
        <taxon>Bacteria</taxon>
        <taxon>Pseudomonadati</taxon>
        <taxon>Spirochaetota</taxon>
        <taxon>Spirochaetia</taxon>
        <taxon>Leptospirales</taxon>
        <taxon>Leptospiraceae</taxon>
        <taxon>Leptospira</taxon>
    </lineage>
</organism>
<reference evidence="4 5" key="1">
    <citation type="submission" date="2018-02" db="EMBL/GenBank/DDBJ databases">
        <title>Novel Leptospira species isolated from soil and water in Japan.</title>
        <authorList>
            <person name="Nakao R."/>
            <person name="Masuzawa T."/>
        </authorList>
    </citation>
    <scope>NUCLEOTIDE SEQUENCE [LARGE SCALE GENOMIC DNA]</scope>
    <source>
        <strain evidence="4 5">YH101</strain>
    </source>
</reference>
<evidence type="ECO:0000259" key="3">
    <source>
        <dbReference type="PROSITE" id="PS50977"/>
    </source>
</evidence>
<protein>
    <submittedName>
        <fullName evidence="4">Transcriptional regulator, TetR family</fullName>
    </submittedName>
</protein>
<dbReference type="OrthoDB" id="9785164at2"/>
<dbReference type="InterPro" id="IPR001647">
    <property type="entry name" value="HTH_TetR"/>
</dbReference>
<proteinExistence type="predicted"/>
<gene>
    <name evidence="4" type="ORF">LPTSP4_33500</name>
</gene>
<keyword evidence="5" id="KW-1185">Reference proteome</keyword>
<dbReference type="AlphaFoldDB" id="A0A2P2E4M4"/>
<dbReference type="InterPro" id="IPR009057">
    <property type="entry name" value="Homeodomain-like_sf"/>
</dbReference>
<dbReference type="PROSITE" id="PS50977">
    <property type="entry name" value="HTH_TETR_2"/>
    <property type="match status" value="1"/>
</dbReference>
<sequence length="206" mass="23925">MSITENKKLLAREKSIEKIRNSAIHLFSKHGFSATTMEMIAKHAKVSKGLAYNYFRSKNQIFEMILDQHLSKQEAIYRTIPENSPPVQYLQEFFQKSLEFMKQEKKTMILISVCLYQPSSVALSKRMIDNFERRLAPFRESLKRKFKSLGIQDLEAEFLFVRVFLHGIFSLDCAHHSELGYEEKLVDLFLSRYGACKSLGIGNSKN</sequence>
<evidence type="ECO:0000256" key="1">
    <source>
        <dbReference type="ARBA" id="ARBA00023125"/>
    </source>
</evidence>
<dbReference type="Proteomes" id="UP000245133">
    <property type="component" value="Unassembled WGS sequence"/>
</dbReference>
<feature type="DNA-binding region" description="H-T-H motif" evidence="2">
    <location>
        <begin position="36"/>
        <end position="55"/>
    </location>
</feature>
<keyword evidence="1 2" id="KW-0238">DNA-binding</keyword>
<dbReference type="PANTHER" id="PTHR43479:SF11">
    <property type="entry name" value="ACREF_ENVCD OPERON REPRESSOR-RELATED"/>
    <property type="match status" value="1"/>
</dbReference>
<dbReference type="EMBL" id="BFBB01000009">
    <property type="protein sequence ID" value="GBF51812.1"/>
    <property type="molecule type" value="Genomic_DNA"/>
</dbReference>
<evidence type="ECO:0000313" key="5">
    <source>
        <dbReference type="Proteomes" id="UP000245133"/>
    </source>
</evidence>
<dbReference type="Pfam" id="PF00440">
    <property type="entry name" value="TetR_N"/>
    <property type="match status" value="1"/>
</dbReference>
<dbReference type="InterPro" id="IPR050624">
    <property type="entry name" value="HTH-type_Tx_Regulator"/>
</dbReference>
<dbReference type="PANTHER" id="PTHR43479">
    <property type="entry name" value="ACREF/ENVCD OPERON REPRESSOR-RELATED"/>
    <property type="match status" value="1"/>
</dbReference>